<organism evidence="2 7">
    <name type="scientific">Glaesserella parasuis</name>
    <name type="common">Haemophilus parasuis</name>
    <dbReference type="NCBI Taxonomy" id="738"/>
    <lineage>
        <taxon>Bacteria</taxon>
        <taxon>Pseudomonadati</taxon>
        <taxon>Pseudomonadota</taxon>
        <taxon>Gammaproteobacteria</taxon>
        <taxon>Pasteurellales</taxon>
        <taxon>Pasteurellaceae</taxon>
        <taxon>Glaesserella</taxon>
    </lineage>
</organism>
<dbReference type="EMBL" id="CP071491">
    <property type="protein sequence ID" value="QSX16024.1"/>
    <property type="molecule type" value="Genomic_DNA"/>
</dbReference>
<dbReference type="InterPro" id="IPR001455">
    <property type="entry name" value="TusA-like"/>
</dbReference>
<reference evidence="5" key="4">
    <citation type="submission" date="2023-04" db="EMBL/GenBank/DDBJ databases">
        <title>Molecular characterization of the Integrative and Conjugative elements harboring multidrug-resistance gene from Glaesserella (Haemophilus) parasuis.</title>
        <authorList>
            <person name="Che Y."/>
            <person name="Zhou L."/>
        </authorList>
    </citation>
    <scope>NUCLEOTIDE SEQUENCE</scope>
    <source>
        <strain evidence="5">Z44</strain>
    </source>
</reference>
<evidence type="ECO:0000313" key="5">
    <source>
        <dbReference type="EMBL" id="WGE09188.1"/>
    </source>
</evidence>
<protein>
    <submittedName>
        <fullName evidence="2">Sulfurtransferase TusA family protein</fullName>
    </submittedName>
</protein>
<evidence type="ECO:0000259" key="1">
    <source>
        <dbReference type="PROSITE" id="PS01148"/>
    </source>
</evidence>
<dbReference type="EMBL" id="CP041334">
    <property type="protein sequence ID" value="QKY73099.1"/>
    <property type="molecule type" value="Genomic_DNA"/>
</dbReference>
<sequence>MVNYSLDLTAYRCPLPLLSAKRGMLQLKSGESLKLHLNKDVLLNDIILLCQEIQCELKSKIESETEVILFIYKDKA</sequence>
<dbReference type="Gene3D" id="3.30.110.40">
    <property type="entry name" value="TusA-like domain"/>
    <property type="match status" value="1"/>
</dbReference>
<dbReference type="PROSITE" id="PS01148">
    <property type="entry name" value="UPF0033"/>
    <property type="match status" value="1"/>
</dbReference>
<keyword evidence="3" id="KW-0808">Transferase</keyword>
<dbReference type="GO" id="GO:0016740">
    <property type="term" value="F:transferase activity"/>
    <property type="evidence" value="ECO:0007669"/>
    <property type="project" value="UniProtKB-KW"/>
</dbReference>
<dbReference type="Proteomes" id="UP001148834">
    <property type="component" value="Unassembled WGS sequence"/>
</dbReference>
<dbReference type="Proteomes" id="UP001222296">
    <property type="component" value="Chromosome"/>
</dbReference>
<evidence type="ECO:0000313" key="7">
    <source>
        <dbReference type="Proteomes" id="UP001148834"/>
    </source>
</evidence>
<dbReference type="InterPro" id="IPR036868">
    <property type="entry name" value="TusA-like_sf"/>
</dbReference>
<dbReference type="EMBL" id="JAODIR010000004">
    <property type="protein sequence ID" value="MDD2167285.1"/>
    <property type="molecule type" value="Genomic_DNA"/>
</dbReference>
<dbReference type="CDD" id="cd00291">
    <property type="entry name" value="SirA_YedF_YeeD"/>
    <property type="match status" value="1"/>
</dbReference>
<dbReference type="EMBL" id="CP121769">
    <property type="protein sequence ID" value="WGE09188.1"/>
    <property type="molecule type" value="Genomic_DNA"/>
</dbReference>
<dbReference type="OrthoDB" id="9797551at2"/>
<gene>
    <name evidence="3" type="ORF">FLK62_07535</name>
    <name evidence="4" type="ORF">J1G54_06315</name>
    <name evidence="2" type="ORF">N5925_01430</name>
    <name evidence="5" type="ORF">QBL01_07940</name>
</gene>
<evidence type="ECO:0000313" key="2">
    <source>
        <dbReference type="EMBL" id="MDD2167285.1"/>
    </source>
</evidence>
<accession>A0A084EZK7</accession>
<evidence type="ECO:0000313" key="6">
    <source>
        <dbReference type="Proteomes" id="UP000509790"/>
    </source>
</evidence>
<reference evidence="3 6" key="1">
    <citation type="submission" date="2019-06" db="EMBL/GenBank/DDBJ databases">
        <title>Complete genome sequence of Haemophilus parasuis HPS412.</title>
        <authorList>
            <person name="Yang S."/>
            <person name="Huang C."/>
        </authorList>
    </citation>
    <scope>NUCLEOTIDE SEQUENCE [LARGE SCALE GENOMIC DNA]</scope>
    <source>
        <strain evidence="3 6">HPS412</strain>
    </source>
</reference>
<reference evidence="2" key="3">
    <citation type="submission" date="2022-09" db="EMBL/GenBank/DDBJ databases">
        <title>Molecular characterization of Glaesserella parasuis strains circulating in commercial swine farms using whole-genome sequencing.</title>
        <authorList>
            <person name="Mugabi R."/>
            <person name="Clavijo M."/>
            <person name="Li G."/>
        </authorList>
    </citation>
    <scope>NUCLEOTIDE SEQUENCE</scope>
    <source>
        <strain evidence="2">0435-53</strain>
    </source>
</reference>
<dbReference type="OMA" id="DIILLCQ"/>
<dbReference type="Pfam" id="PF01206">
    <property type="entry name" value="TusA"/>
    <property type="match status" value="1"/>
</dbReference>
<feature type="domain" description="UPF0033" evidence="1">
    <location>
        <begin position="6"/>
        <end position="30"/>
    </location>
</feature>
<name>A0A084EZK7_GLAPU</name>
<evidence type="ECO:0000313" key="3">
    <source>
        <dbReference type="EMBL" id="QKY73099.1"/>
    </source>
</evidence>
<dbReference type="Proteomes" id="UP000509790">
    <property type="component" value="Chromosome"/>
</dbReference>
<evidence type="ECO:0000313" key="4">
    <source>
        <dbReference type="EMBL" id="QSX16024.1"/>
    </source>
</evidence>
<dbReference type="Proteomes" id="UP000662736">
    <property type="component" value="Chromosome"/>
</dbReference>
<proteinExistence type="predicted"/>
<reference evidence="4" key="2">
    <citation type="submission" date="2021-03" db="EMBL/GenBank/DDBJ databases">
        <title>Characterization of a novel Integrative Conjugative Element in Glaesserella parasuis.</title>
        <authorList>
            <person name="Hu G."/>
            <person name="Sun H."/>
        </authorList>
    </citation>
    <scope>NUCLEOTIDE SEQUENCE</scope>
    <source>
        <strain evidence="4">GHP1807</strain>
    </source>
</reference>
<dbReference type="SUPFAM" id="SSF64307">
    <property type="entry name" value="SirA-like"/>
    <property type="match status" value="1"/>
</dbReference>
<dbReference type="RefSeq" id="WP_012621674.1">
    <property type="nucleotide sequence ID" value="NZ_CP015099.1"/>
</dbReference>
<dbReference type="AlphaFoldDB" id="A0A084EZK7"/>